<feature type="transmembrane region" description="Helical" evidence="1">
    <location>
        <begin position="12"/>
        <end position="32"/>
    </location>
</feature>
<dbReference type="RefSeq" id="WP_268943847.1">
    <property type="nucleotide sequence ID" value="NZ_JAPTYD010000049.1"/>
</dbReference>
<evidence type="ECO:0000313" key="3">
    <source>
        <dbReference type="Proteomes" id="UP001149822"/>
    </source>
</evidence>
<evidence type="ECO:0000256" key="1">
    <source>
        <dbReference type="SAM" id="Phobius"/>
    </source>
</evidence>
<feature type="transmembrane region" description="Helical" evidence="1">
    <location>
        <begin position="263"/>
        <end position="281"/>
    </location>
</feature>
<keyword evidence="1" id="KW-1133">Transmembrane helix</keyword>
<feature type="transmembrane region" description="Helical" evidence="1">
    <location>
        <begin position="176"/>
        <end position="205"/>
    </location>
</feature>
<feature type="transmembrane region" description="Helical" evidence="1">
    <location>
        <begin position="116"/>
        <end position="135"/>
    </location>
</feature>
<reference evidence="2" key="1">
    <citation type="submission" date="2022-12" db="EMBL/GenBank/DDBJ databases">
        <title>Paracoccus sp. EF6 isolated from a lake water.</title>
        <authorList>
            <person name="Liu H."/>
        </authorList>
    </citation>
    <scope>NUCLEOTIDE SEQUENCE</scope>
    <source>
        <strain evidence="2">EF6</strain>
    </source>
</reference>
<dbReference type="EMBL" id="JAPTYD010000049">
    <property type="protein sequence ID" value="MCZ0963749.1"/>
    <property type="molecule type" value="Genomic_DNA"/>
</dbReference>
<keyword evidence="1" id="KW-0812">Transmembrane</keyword>
<name>A0ABT4J9I5_9RHOB</name>
<keyword evidence="3" id="KW-1185">Reference proteome</keyword>
<accession>A0ABT4J9I5</accession>
<sequence length="516" mass="55570">MADVAPVSRRILNRPALLIFGMAILAAALLVLPGRTIVTRGLEDLFYIFDGVNRVLWGQVPGRDFITPLGPLAHYLPAFGQWVGGWGAALPVAVGLVLLVFAPVMAHVLTSRLHPVLALLMGGFLVLVLAAPMNLGEPMTALSFAQYHNRIGWVALALLLVLVLPPLDAGTAARDAAAAMILAFVMIYIRLTYGLAAMVFLVFMLCDRRQRAWAALALIGLTASVLVMELAWGGTAGYLRATGMAFGAGGLVRGSWGDIIDHVLVSFTDYVLLGLIAGISLWRRWSLRYAAFFALCALGGFWIINHNEQRWGILALHAAAVVAAERILREGDGPRMPIWGNAAGVRLFFLVMVLPTILHNGIALGLHASAALAGAGRPMPIARMEEVRLADLWTGGDFGGGNRYLGTVEDGIKALAELEPAPESLAVLGAADPFSVALDLRPAPGMMPFMRWLNTIGPGHHPDPGLVFAHADVVLVRRSGDPMPELYLPFLAREFTRVSETEFWQIYRRAPPEAGP</sequence>
<evidence type="ECO:0000313" key="2">
    <source>
        <dbReference type="EMBL" id="MCZ0963749.1"/>
    </source>
</evidence>
<protein>
    <submittedName>
        <fullName evidence="2">Uncharacterized protein</fullName>
    </submittedName>
</protein>
<feature type="transmembrane region" description="Helical" evidence="1">
    <location>
        <begin position="88"/>
        <end position="110"/>
    </location>
</feature>
<feature type="transmembrane region" description="Helical" evidence="1">
    <location>
        <begin position="147"/>
        <end position="164"/>
    </location>
</feature>
<comment type="caution">
    <text evidence="2">The sequence shown here is derived from an EMBL/GenBank/DDBJ whole genome shotgun (WGS) entry which is preliminary data.</text>
</comment>
<keyword evidence="1" id="KW-0472">Membrane</keyword>
<feature type="transmembrane region" description="Helical" evidence="1">
    <location>
        <begin position="348"/>
        <end position="375"/>
    </location>
</feature>
<gene>
    <name evidence="2" type="ORF">OU682_19315</name>
</gene>
<organism evidence="2 3">
    <name type="scientific">Paracoccus benzoatiresistens</name>
    <dbReference type="NCBI Taxonomy" id="2997341"/>
    <lineage>
        <taxon>Bacteria</taxon>
        <taxon>Pseudomonadati</taxon>
        <taxon>Pseudomonadota</taxon>
        <taxon>Alphaproteobacteria</taxon>
        <taxon>Rhodobacterales</taxon>
        <taxon>Paracoccaceae</taxon>
        <taxon>Paracoccus</taxon>
    </lineage>
</organism>
<proteinExistence type="predicted"/>
<feature type="transmembrane region" description="Helical" evidence="1">
    <location>
        <begin position="287"/>
        <end position="304"/>
    </location>
</feature>
<dbReference type="Proteomes" id="UP001149822">
    <property type="component" value="Unassembled WGS sequence"/>
</dbReference>
<feature type="transmembrane region" description="Helical" evidence="1">
    <location>
        <begin position="212"/>
        <end position="232"/>
    </location>
</feature>